<sequence length="635" mass="68986">MVPFTLTKTHWKAWKPEFLPQASPLASRRSPSPTEVSEGETSLQARRRLNTDSYTASPAFTVAMDNTTLNRFVDESRTSPTVNICGPHSCLRRTLGPTHLADVAIISCTHVSAASWCSSISALHCTAPRGRRWARAAILWAPPKRTSFLVGERRRVHVAASRRRRRRRTSKAILCSRRHDPPLHLVIVMASSSSVLSASSLQLVLSRPRVPRPKDDRPIHSMVVVGRRRDDDHGGAAVVVVREFHEGRDRAAVERLEGACEVGPSGGKLCLFTDLLGDPLCRVRHSPPYLMLVAETAASEVVRRGARLRQDGVMRPRKPLLQGRLPPRPPPSPHLTGGEASAAASCRAWRSGSSYPAPSTPTWQPTSATPRPSASSPTAAATPNFAPLSVLVHPVFRHDLSPSSRRRVTIVNLPPRDAELLYRARFASGGGVEFFPSDIDAVLNNPLSLGTFLAVPSSFVSAAGGELELDIEAFMASPPESWAVASVWNSKDAFCLEVRGAPKLLRAAAARATRLADAALSPWRVLRVPSIPDLFEPFGMHFVYGLAGDGDDAPEMARSLCRHAHNVARRGGARVVVTEVAAGDPLRAGVPHWPRLGAEDLWCIKRLADGYGDGELGDWSKAPPGNSIFVDPREF</sequence>
<feature type="region of interest" description="Disordered" evidence="1">
    <location>
        <begin position="22"/>
        <end position="44"/>
    </location>
</feature>
<protein>
    <submittedName>
        <fullName evidence="2">Uncharacterized protein</fullName>
    </submittedName>
</protein>
<feature type="region of interest" description="Disordered" evidence="1">
    <location>
        <begin position="308"/>
        <end position="380"/>
    </location>
</feature>
<dbReference type="EMBL" id="JACEFO010001608">
    <property type="protein sequence ID" value="KAF8731427.1"/>
    <property type="molecule type" value="Genomic_DNA"/>
</dbReference>
<comment type="caution">
    <text evidence="2">The sequence shown here is derived from an EMBL/GenBank/DDBJ whole genome shotgun (WGS) entry which is preliminary data.</text>
</comment>
<evidence type="ECO:0000313" key="3">
    <source>
        <dbReference type="Proteomes" id="UP000636709"/>
    </source>
</evidence>
<evidence type="ECO:0000313" key="2">
    <source>
        <dbReference type="EMBL" id="KAF8731427.1"/>
    </source>
</evidence>
<evidence type="ECO:0000256" key="1">
    <source>
        <dbReference type="SAM" id="MobiDB-lite"/>
    </source>
</evidence>
<accession>A0A835KHC4</accession>
<dbReference type="PANTHER" id="PTHR47370:SF10">
    <property type="entry name" value="N-ACETYLTRANSFERASE HLS1-RELATED"/>
    <property type="match status" value="1"/>
</dbReference>
<dbReference type="AlphaFoldDB" id="A0A835KHC4"/>
<dbReference type="OrthoDB" id="41532at2759"/>
<dbReference type="Proteomes" id="UP000636709">
    <property type="component" value="Unassembled WGS sequence"/>
</dbReference>
<dbReference type="InterPro" id="IPR052810">
    <property type="entry name" value="Plant_NAT"/>
</dbReference>
<feature type="compositionally biased region" description="Low complexity" evidence="1">
    <location>
        <begin position="365"/>
        <end position="380"/>
    </location>
</feature>
<feature type="compositionally biased region" description="Low complexity" evidence="1">
    <location>
        <begin position="22"/>
        <end position="33"/>
    </location>
</feature>
<gene>
    <name evidence="2" type="ORF">HU200_016489</name>
</gene>
<reference evidence="2" key="1">
    <citation type="submission" date="2020-07" db="EMBL/GenBank/DDBJ databases">
        <title>Genome sequence and genetic diversity analysis of an under-domesticated orphan crop, white fonio (Digitaria exilis).</title>
        <authorList>
            <person name="Bennetzen J.L."/>
            <person name="Chen S."/>
            <person name="Ma X."/>
            <person name="Wang X."/>
            <person name="Yssel A.E.J."/>
            <person name="Chaluvadi S.R."/>
            <person name="Johnson M."/>
            <person name="Gangashetty P."/>
            <person name="Hamidou F."/>
            <person name="Sanogo M.D."/>
            <person name="Zwaenepoel A."/>
            <person name="Wallace J."/>
            <person name="Van De Peer Y."/>
            <person name="Van Deynze A."/>
        </authorList>
    </citation>
    <scope>NUCLEOTIDE SEQUENCE</scope>
    <source>
        <tissue evidence="2">Leaves</tissue>
    </source>
</reference>
<organism evidence="2 3">
    <name type="scientific">Digitaria exilis</name>
    <dbReference type="NCBI Taxonomy" id="1010633"/>
    <lineage>
        <taxon>Eukaryota</taxon>
        <taxon>Viridiplantae</taxon>
        <taxon>Streptophyta</taxon>
        <taxon>Embryophyta</taxon>
        <taxon>Tracheophyta</taxon>
        <taxon>Spermatophyta</taxon>
        <taxon>Magnoliopsida</taxon>
        <taxon>Liliopsida</taxon>
        <taxon>Poales</taxon>
        <taxon>Poaceae</taxon>
        <taxon>PACMAD clade</taxon>
        <taxon>Panicoideae</taxon>
        <taxon>Panicodae</taxon>
        <taxon>Paniceae</taxon>
        <taxon>Anthephorinae</taxon>
        <taxon>Digitaria</taxon>
    </lineage>
</organism>
<feature type="compositionally biased region" description="Low complexity" evidence="1">
    <location>
        <begin position="340"/>
        <end position="354"/>
    </location>
</feature>
<dbReference type="PANTHER" id="PTHR47370">
    <property type="entry name" value="ACYL-COA N-ACYLTRANSFERASES (NAT) SUPERFAMILY PROTEIN"/>
    <property type="match status" value="1"/>
</dbReference>
<keyword evidence="3" id="KW-1185">Reference proteome</keyword>
<proteinExistence type="predicted"/>
<name>A0A835KHC4_9POAL</name>